<dbReference type="PROSITE" id="PS51257">
    <property type="entry name" value="PROKAR_LIPOPROTEIN"/>
    <property type="match status" value="1"/>
</dbReference>
<keyword evidence="2" id="KW-1185">Reference proteome</keyword>
<organism evidence="1 2">
    <name type="scientific">Lutibacter aestuarii</name>
    <dbReference type="NCBI Taxonomy" id="861111"/>
    <lineage>
        <taxon>Bacteria</taxon>
        <taxon>Pseudomonadati</taxon>
        <taxon>Bacteroidota</taxon>
        <taxon>Flavobacteriia</taxon>
        <taxon>Flavobacteriales</taxon>
        <taxon>Flavobacteriaceae</taxon>
        <taxon>Lutibacter</taxon>
    </lineage>
</organism>
<dbReference type="RefSeq" id="WP_386781319.1">
    <property type="nucleotide sequence ID" value="NZ_JBHTIC010000002.1"/>
</dbReference>
<proteinExistence type="predicted"/>
<dbReference type="EMBL" id="JBHTIC010000002">
    <property type="protein sequence ID" value="MFD0760670.1"/>
    <property type="molecule type" value="Genomic_DNA"/>
</dbReference>
<protein>
    <submittedName>
        <fullName evidence="1">Gliding motility lipoprotein GldB</fullName>
    </submittedName>
</protein>
<evidence type="ECO:0000313" key="2">
    <source>
        <dbReference type="Proteomes" id="UP001597032"/>
    </source>
</evidence>
<gene>
    <name evidence="1" type="primary">gldB</name>
    <name evidence="1" type="ORF">ACFQZW_01095</name>
</gene>
<dbReference type="InterPro" id="IPR019853">
    <property type="entry name" value="GldB-like"/>
</dbReference>
<dbReference type="NCBIfam" id="TIGR03514">
    <property type="entry name" value="GldB_lipo"/>
    <property type="match status" value="1"/>
</dbReference>
<name>A0ABW2Z1E2_9FLAO</name>
<sequence>MYKTLILLGVLLVAISCSKESKEKIDVSKIDVTVKIDRFEQKFYNSNLETLPELKEKYPYLFPEQNVDSVWIQKINDIEERELYQKSQELFNDLEEEKRQLEDLFKYIKYYHPNFKEPKILTLITNLDYQSKVMYVDSLLFISLDMYLGRNSEVYHDFPVYLSQNYDRSHLMVDIAEAISPKFFIKGNSRQFIDLIIDEGKKMYMLDTYLPFVSDAEKIGYSKKNLIWVTNNETEIWKYFVEKKLLYSTDTDLTTRFILNAPFSKFYIDIDKESPGRVGVWLGWQIVRAYMKNNHVTLQQLLETPAEIIFKHSKYKPKK</sequence>
<reference evidence="2" key="1">
    <citation type="journal article" date="2019" name="Int. J. Syst. Evol. Microbiol.">
        <title>The Global Catalogue of Microorganisms (GCM) 10K type strain sequencing project: providing services to taxonomists for standard genome sequencing and annotation.</title>
        <authorList>
            <consortium name="The Broad Institute Genomics Platform"/>
            <consortium name="The Broad Institute Genome Sequencing Center for Infectious Disease"/>
            <person name="Wu L."/>
            <person name="Ma J."/>
        </authorList>
    </citation>
    <scope>NUCLEOTIDE SEQUENCE [LARGE SCALE GENOMIC DNA]</scope>
    <source>
        <strain evidence="2">CCUG 60022</strain>
    </source>
</reference>
<comment type="caution">
    <text evidence="1">The sequence shown here is derived from an EMBL/GenBank/DDBJ whole genome shotgun (WGS) entry which is preliminary data.</text>
</comment>
<dbReference type="Proteomes" id="UP001597032">
    <property type="component" value="Unassembled WGS sequence"/>
</dbReference>
<dbReference type="Pfam" id="PF25594">
    <property type="entry name" value="GldB_lipo"/>
    <property type="match status" value="1"/>
</dbReference>
<accession>A0ABW2Z1E2</accession>
<keyword evidence="1" id="KW-0449">Lipoprotein</keyword>
<evidence type="ECO:0000313" key="1">
    <source>
        <dbReference type="EMBL" id="MFD0760670.1"/>
    </source>
</evidence>